<name>A0A3N4K4R8_9PEZI</name>
<evidence type="ECO:0000256" key="1">
    <source>
        <dbReference type="SAM" id="MobiDB-lite"/>
    </source>
</evidence>
<gene>
    <name evidence="2" type="ORF">L873DRAFT_1786182</name>
</gene>
<organism evidence="2 3">
    <name type="scientific">Choiromyces venosus 120613-1</name>
    <dbReference type="NCBI Taxonomy" id="1336337"/>
    <lineage>
        <taxon>Eukaryota</taxon>
        <taxon>Fungi</taxon>
        <taxon>Dikarya</taxon>
        <taxon>Ascomycota</taxon>
        <taxon>Pezizomycotina</taxon>
        <taxon>Pezizomycetes</taxon>
        <taxon>Pezizales</taxon>
        <taxon>Tuberaceae</taxon>
        <taxon>Choiromyces</taxon>
    </lineage>
</organism>
<dbReference type="EMBL" id="ML120358">
    <property type="protein sequence ID" value="RPB04339.1"/>
    <property type="molecule type" value="Genomic_DNA"/>
</dbReference>
<feature type="compositionally biased region" description="Acidic residues" evidence="1">
    <location>
        <begin position="12"/>
        <end position="21"/>
    </location>
</feature>
<accession>A0A3N4K4R8</accession>
<proteinExistence type="predicted"/>
<dbReference type="Proteomes" id="UP000276215">
    <property type="component" value="Unassembled WGS sequence"/>
</dbReference>
<keyword evidence="3" id="KW-1185">Reference proteome</keyword>
<feature type="compositionally biased region" description="Polar residues" evidence="1">
    <location>
        <begin position="43"/>
        <end position="59"/>
    </location>
</feature>
<evidence type="ECO:0000313" key="3">
    <source>
        <dbReference type="Proteomes" id="UP000276215"/>
    </source>
</evidence>
<feature type="compositionally biased region" description="Basic residues" evidence="1">
    <location>
        <begin position="77"/>
        <end position="86"/>
    </location>
</feature>
<feature type="region of interest" description="Disordered" evidence="1">
    <location>
        <begin position="1"/>
        <end position="100"/>
    </location>
</feature>
<evidence type="ECO:0000313" key="2">
    <source>
        <dbReference type="EMBL" id="RPB04339.1"/>
    </source>
</evidence>
<protein>
    <submittedName>
        <fullName evidence="2">Uncharacterized protein</fullName>
    </submittedName>
</protein>
<feature type="compositionally biased region" description="Basic and acidic residues" evidence="1">
    <location>
        <begin position="22"/>
        <end position="39"/>
    </location>
</feature>
<dbReference type="AlphaFoldDB" id="A0A3N4K4R8"/>
<reference evidence="2 3" key="1">
    <citation type="journal article" date="2018" name="Nat. Ecol. Evol.">
        <title>Pezizomycetes genomes reveal the molecular basis of ectomycorrhizal truffle lifestyle.</title>
        <authorList>
            <person name="Murat C."/>
            <person name="Payen T."/>
            <person name="Noel B."/>
            <person name="Kuo A."/>
            <person name="Morin E."/>
            <person name="Chen J."/>
            <person name="Kohler A."/>
            <person name="Krizsan K."/>
            <person name="Balestrini R."/>
            <person name="Da Silva C."/>
            <person name="Montanini B."/>
            <person name="Hainaut M."/>
            <person name="Levati E."/>
            <person name="Barry K.W."/>
            <person name="Belfiori B."/>
            <person name="Cichocki N."/>
            <person name="Clum A."/>
            <person name="Dockter R.B."/>
            <person name="Fauchery L."/>
            <person name="Guy J."/>
            <person name="Iotti M."/>
            <person name="Le Tacon F."/>
            <person name="Lindquist E.A."/>
            <person name="Lipzen A."/>
            <person name="Malagnac F."/>
            <person name="Mello A."/>
            <person name="Molinier V."/>
            <person name="Miyauchi S."/>
            <person name="Poulain J."/>
            <person name="Riccioni C."/>
            <person name="Rubini A."/>
            <person name="Sitrit Y."/>
            <person name="Splivallo R."/>
            <person name="Traeger S."/>
            <person name="Wang M."/>
            <person name="Zifcakova L."/>
            <person name="Wipf D."/>
            <person name="Zambonelli A."/>
            <person name="Paolocci F."/>
            <person name="Nowrousian M."/>
            <person name="Ottonello S."/>
            <person name="Baldrian P."/>
            <person name="Spatafora J.W."/>
            <person name="Henrissat B."/>
            <person name="Nagy L.G."/>
            <person name="Aury J.M."/>
            <person name="Wincker P."/>
            <person name="Grigoriev I.V."/>
            <person name="Bonfante P."/>
            <person name="Martin F.M."/>
        </authorList>
    </citation>
    <scope>NUCLEOTIDE SEQUENCE [LARGE SCALE GENOMIC DNA]</scope>
    <source>
        <strain evidence="2 3">120613-1</strain>
    </source>
</reference>
<sequence>MENQLGFRLTEDDSPENDSSDTDGKGSTRIEPEIQKEKAQFLSMGTSIQKYKSSRNYNENTKKDYIDLEDSDELPHKSKQRYRGHNHGQPDSHSTKSSQQ</sequence>